<evidence type="ECO:0000313" key="1">
    <source>
        <dbReference type="EMBL" id="CAB5207263.1"/>
    </source>
</evidence>
<proteinExistence type="predicted"/>
<accession>A0A6J7WDB8</accession>
<name>A0A6J7WDB8_9CAUD</name>
<sequence length="49" mass="5237">MSYQLQGLTQLVTADVTTGTVIFTGTTNVFLIDNVTSTTGAWVNVQNTN</sequence>
<feature type="non-terminal residue" evidence="1">
    <location>
        <position position="49"/>
    </location>
</feature>
<reference evidence="1" key="1">
    <citation type="submission" date="2020-05" db="EMBL/GenBank/DDBJ databases">
        <authorList>
            <person name="Chiriac C."/>
            <person name="Salcher M."/>
            <person name="Ghai R."/>
            <person name="Kavagutti S V."/>
        </authorList>
    </citation>
    <scope>NUCLEOTIDE SEQUENCE</scope>
</reference>
<organism evidence="1">
    <name type="scientific">uncultured Caudovirales phage</name>
    <dbReference type="NCBI Taxonomy" id="2100421"/>
    <lineage>
        <taxon>Viruses</taxon>
        <taxon>Duplodnaviria</taxon>
        <taxon>Heunggongvirae</taxon>
        <taxon>Uroviricota</taxon>
        <taxon>Caudoviricetes</taxon>
        <taxon>Peduoviridae</taxon>
        <taxon>Maltschvirus</taxon>
        <taxon>Maltschvirus maltsch</taxon>
    </lineage>
</organism>
<protein>
    <submittedName>
        <fullName evidence="1">Uncharacterized protein</fullName>
    </submittedName>
</protein>
<dbReference type="EMBL" id="LR798227">
    <property type="protein sequence ID" value="CAB5207263.1"/>
    <property type="molecule type" value="Genomic_DNA"/>
</dbReference>
<gene>
    <name evidence="1" type="ORF">UFOVP180_54</name>
</gene>